<feature type="transmembrane region" description="Helical" evidence="1">
    <location>
        <begin position="6"/>
        <end position="25"/>
    </location>
</feature>
<dbReference type="EMBL" id="WKJO01000001">
    <property type="protein sequence ID" value="MRX20881.1"/>
    <property type="molecule type" value="Genomic_DNA"/>
</dbReference>
<evidence type="ECO:0000313" key="3">
    <source>
        <dbReference type="Proteomes" id="UP000439022"/>
    </source>
</evidence>
<dbReference type="RefSeq" id="WP_151161533.1">
    <property type="nucleotide sequence ID" value="NZ_WKJO01000001.1"/>
</dbReference>
<keyword evidence="1" id="KW-0812">Transmembrane</keyword>
<reference evidence="2 3" key="1">
    <citation type="submission" date="2019-11" db="EMBL/GenBank/DDBJ databases">
        <title>Whole genome sequence of Haloferax sp. MBLA0076.</title>
        <authorList>
            <person name="Seo M.-J."/>
            <person name="Cho E.-S."/>
        </authorList>
    </citation>
    <scope>NUCLEOTIDE SEQUENCE [LARGE SCALE GENOMIC DNA]</scope>
    <source>
        <strain evidence="2 3">MBLA0076</strain>
    </source>
</reference>
<dbReference type="Proteomes" id="UP000439022">
    <property type="component" value="Unassembled WGS sequence"/>
</dbReference>
<gene>
    <name evidence="2" type="ORF">GJR96_02735</name>
</gene>
<feature type="transmembrane region" description="Helical" evidence="1">
    <location>
        <begin position="37"/>
        <end position="56"/>
    </location>
</feature>
<accession>A0A6A8GDC6</accession>
<proteinExistence type="predicted"/>
<name>A0A6A8GDC6_9EURY</name>
<evidence type="ECO:0000313" key="2">
    <source>
        <dbReference type="EMBL" id="MRX20881.1"/>
    </source>
</evidence>
<keyword evidence="1" id="KW-1133">Transmembrane helix</keyword>
<protein>
    <submittedName>
        <fullName evidence="2">Uncharacterized protein</fullName>
    </submittedName>
</protein>
<organism evidence="2 3">
    <name type="scientific">Haloferax litoreum</name>
    <dbReference type="NCBI Taxonomy" id="2666140"/>
    <lineage>
        <taxon>Archaea</taxon>
        <taxon>Methanobacteriati</taxon>
        <taxon>Methanobacteriota</taxon>
        <taxon>Stenosarchaea group</taxon>
        <taxon>Halobacteria</taxon>
        <taxon>Halobacteriales</taxon>
        <taxon>Haloferacaceae</taxon>
        <taxon>Haloferax</taxon>
    </lineage>
</organism>
<dbReference type="AlphaFoldDB" id="A0A6A8GDC6"/>
<comment type="caution">
    <text evidence="2">The sequence shown here is derived from an EMBL/GenBank/DDBJ whole genome shotgun (WGS) entry which is preliminary data.</text>
</comment>
<sequence length="350" mass="40572">MNLRNILKLGITVLGTIALVVVVGVEIQNRYGSDWFSLLNVAVSAALSSALVLLYFRQSTILESQKELLKAEMNRGIREQHTETLRERVRKWHGNPDQEISDNPVDQPSKNLPFVGTVSFNSAPTPTRISFASEEDEFRVMPQYLENDRYMRDLLENHAPDLKIQAERVVVLKEQFDTHQQEFLSEFDYEREAQYDEFFLESQDYLSRWFFEHLVRLERGLTDDFSELRERMINEVGNTGHHPDKPVVWIRAEASNIEERAIYGARYDEDECVEWQESRPELVDEVKNVVKSMIDDVEDDYPFETVTQAANTLDEGAVAVDELEHILIEYDGKPVYQGDCEYLHEAEIGS</sequence>
<keyword evidence="1" id="KW-0472">Membrane</keyword>
<keyword evidence="3" id="KW-1185">Reference proteome</keyword>
<evidence type="ECO:0000256" key="1">
    <source>
        <dbReference type="SAM" id="Phobius"/>
    </source>
</evidence>